<dbReference type="PANTHER" id="PTHR12741:SF48">
    <property type="entry name" value="1,3-BETA-GLUCAN SYNTHASE COMPONENT FKS1-RELATED"/>
    <property type="match status" value="1"/>
</dbReference>
<dbReference type="SMART" id="SM01205">
    <property type="entry name" value="FKS1_dom1"/>
    <property type="match status" value="1"/>
</dbReference>
<dbReference type="GO" id="GO:0003843">
    <property type="term" value="F:1,3-beta-D-glucan synthase activity"/>
    <property type="evidence" value="ECO:0007669"/>
    <property type="project" value="UniProtKB-EC"/>
</dbReference>
<dbReference type="GO" id="GO:0051278">
    <property type="term" value="P:fungal-type cell wall polysaccharide biosynthetic process"/>
    <property type="evidence" value="ECO:0007669"/>
    <property type="project" value="TreeGrafter"/>
</dbReference>
<dbReference type="GO" id="GO:0000148">
    <property type="term" value="C:1,3-beta-D-glucan synthase complex"/>
    <property type="evidence" value="ECO:0007669"/>
    <property type="project" value="InterPro"/>
</dbReference>
<keyword evidence="6" id="KW-0812">Transmembrane</keyword>
<name>A0A0C9WEF6_9AGAM</name>
<reference evidence="11 12" key="1">
    <citation type="submission" date="2014-04" db="EMBL/GenBank/DDBJ databases">
        <title>Evolutionary Origins and Diversification of the Mycorrhizal Mutualists.</title>
        <authorList>
            <consortium name="DOE Joint Genome Institute"/>
            <consortium name="Mycorrhizal Genomics Consortium"/>
            <person name="Kohler A."/>
            <person name="Kuo A."/>
            <person name="Nagy L.G."/>
            <person name="Floudas D."/>
            <person name="Copeland A."/>
            <person name="Barry K.W."/>
            <person name="Cichocki N."/>
            <person name="Veneault-Fourrey C."/>
            <person name="LaButti K."/>
            <person name="Lindquist E.A."/>
            <person name="Lipzen A."/>
            <person name="Lundell T."/>
            <person name="Morin E."/>
            <person name="Murat C."/>
            <person name="Riley R."/>
            <person name="Ohm R."/>
            <person name="Sun H."/>
            <person name="Tunlid A."/>
            <person name="Henrissat B."/>
            <person name="Grigoriev I.V."/>
            <person name="Hibbett D.S."/>
            <person name="Martin F."/>
        </authorList>
    </citation>
    <scope>NUCLEOTIDE SEQUENCE [LARGE SCALE GENOMIC DNA]</scope>
    <source>
        <strain evidence="11 12">MD-312</strain>
    </source>
</reference>
<accession>A0A0C9WEF6</accession>
<dbReference type="Pfam" id="PF14288">
    <property type="entry name" value="FKS1_dom1"/>
    <property type="match status" value="1"/>
</dbReference>
<dbReference type="Pfam" id="PF02364">
    <property type="entry name" value="Glucan_synthase"/>
    <property type="match status" value="1"/>
</dbReference>
<protein>
    <recommendedName>
        <fullName evidence="3">1,3-beta-glucan synthase</fullName>
        <ecNumber evidence="3">2.4.1.34</ecNumber>
    </recommendedName>
</protein>
<dbReference type="OrthoDB" id="2433298at2759"/>
<evidence type="ECO:0000256" key="5">
    <source>
        <dbReference type="ARBA" id="ARBA00022679"/>
    </source>
</evidence>
<evidence type="ECO:0000256" key="3">
    <source>
        <dbReference type="ARBA" id="ARBA00012589"/>
    </source>
</evidence>
<dbReference type="AlphaFoldDB" id="A0A0C9WEF6"/>
<keyword evidence="4" id="KW-0328">Glycosyltransferase</keyword>
<comment type="catalytic activity">
    <reaction evidence="9">
        <text>[(1-&gt;3)-beta-D-glucosyl](n) + UDP-alpha-D-glucose = [(1-&gt;3)-beta-D-glucosyl](n+1) + UDP + H(+)</text>
        <dbReference type="Rhea" id="RHEA:21476"/>
        <dbReference type="Rhea" id="RHEA-COMP:11146"/>
        <dbReference type="Rhea" id="RHEA-COMP:14303"/>
        <dbReference type="ChEBI" id="CHEBI:15378"/>
        <dbReference type="ChEBI" id="CHEBI:37671"/>
        <dbReference type="ChEBI" id="CHEBI:58223"/>
        <dbReference type="ChEBI" id="CHEBI:58885"/>
        <dbReference type="EC" id="2.4.1.34"/>
    </reaction>
</comment>
<dbReference type="Proteomes" id="UP000053820">
    <property type="component" value="Unassembled WGS sequence"/>
</dbReference>
<dbReference type="HOGENOM" id="CLU_760880_0_0_1"/>
<evidence type="ECO:0000256" key="6">
    <source>
        <dbReference type="ARBA" id="ARBA00022692"/>
    </source>
</evidence>
<evidence type="ECO:0000256" key="2">
    <source>
        <dbReference type="ARBA" id="ARBA00009040"/>
    </source>
</evidence>
<dbReference type="InterPro" id="IPR026899">
    <property type="entry name" value="FKS1-like_dom1"/>
</dbReference>
<evidence type="ECO:0000256" key="4">
    <source>
        <dbReference type="ARBA" id="ARBA00022676"/>
    </source>
</evidence>
<gene>
    <name evidence="11" type="ORF">HYDPIDRAFT_29241</name>
</gene>
<evidence type="ECO:0000256" key="7">
    <source>
        <dbReference type="ARBA" id="ARBA00022989"/>
    </source>
</evidence>
<comment type="subcellular location">
    <subcellularLocation>
        <location evidence="1">Membrane</location>
        <topology evidence="1">Multi-pass membrane protein</topology>
    </subcellularLocation>
</comment>
<organism evidence="11 12">
    <name type="scientific">Hydnomerulius pinastri MD-312</name>
    <dbReference type="NCBI Taxonomy" id="994086"/>
    <lineage>
        <taxon>Eukaryota</taxon>
        <taxon>Fungi</taxon>
        <taxon>Dikarya</taxon>
        <taxon>Basidiomycota</taxon>
        <taxon>Agaricomycotina</taxon>
        <taxon>Agaricomycetes</taxon>
        <taxon>Agaricomycetidae</taxon>
        <taxon>Boletales</taxon>
        <taxon>Boletales incertae sedis</taxon>
        <taxon>Leucogyrophana</taxon>
    </lineage>
</organism>
<keyword evidence="8" id="KW-0472">Membrane</keyword>
<dbReference type="EC" id="2.4.1.34" evidence="3"/>
<comment type="similarity">
    <text evidence="2">Belongs to the glycosyltransferase 48 family.</text>
</comment>
<keyword evidence="12" id="KW-1185">Reference proteome</keyword>
<evidence type="ECO:0000313" key="12">
    <source>
        <dbReference type="Proteomes" id="UP000053820"/>
    </source>
</evidence>
<feature type="domain" description="1,3-beta-glucan synthase component FKS1-like" evidence="10">
    <location>
        <begin position="4"/>
        <end position="103"/>
    </location>
</feature>
<sequence>MSQYDHLCQVTLYLLCWGEAGNIRFVPEFLCFIFKTAWSLLQKVFTPDHHKPFYVFMRDQGYPFIEGKFVWREKDHDQIVGYDDINQFFWYPEGLTRIVLDDNQSTGSTPRSTRQRSMLLLTSSSQPLPPLSGAVATLIMIFATLADPTVYIAYAETRPTPTSSHISLICYQSSTSSDFCTTKSVGWMGEEHCFFASSLTTALPEPLPVNAMPTFTVLIPHHLEKILLSLHKIIREEDQNTRITLLKYPKQPHPIEWGNFTKDTKILVEEALSPVTSSTRPSLQLTGTRTTNYLEIVYEVDNESSWGSKAYLTRLEVPEDTPDVFCKGYIIHSGILDSITQCSPAMFINMDSKLFDFNGIFVPV</sequence>
<evidence type="ECO:0000256" key="8">
    <source>
        <dbReference type="ARBA" id="ARBA00023136"/>
    </source>
</evidence>
<keyword evidence="5 11" id="KW-0808">Transferase</keyword>
<dbReference type="InterPro" id="IPR003440">
    <property type="entry name" value="Glyco_trans_48_dom"/>
</dbReference>
<dbReference type="EMBL" id="KN839849">
    <property type="protein sequence ID" value="KIJ63896.1"/>
    <property type="molecule type" value="Genomic_DNA"/>
</dbReference>
<keyword evidence="7" id="KW-1133">Transmembrane helix</keyword>
<dbReference type="GO" id="GO:0006075">
    <property type="term" value="P:(1-&gt;3)-beta-D-glucan biosynthetic process"/>
    <property type="evidence" value="ECO:0007669"/>
    <property type="project" value="InterPro"/>
</dbReference>
<evidence type="ECO:0000313" key="11">
    <source>
        <dbReference type="EMBL" id="KIJ63896.1"/>
    </source>
</evidence>
<proteinExistence type="inferred from homology"/>
<dbReference type="GO" id="GO:0005886">
    <property type="term" value="C:plasma membrane"/>
    <property type="evidence" value="ECO:0007669"/>
    <property type="project" value="TreeGrafter"/>
</dbReference>
<dbReference type="PANTHER" id="PTHR12741">
    <property type="entry name" value="LYST-INTERACTING PROTEIN LIP5 DOPAMINE RESPONSIVE PROTEIN DRG-1"/>
    <property type="match status" value="1"/>
</dbReference>
<evidence type="ECO:0000256" key="1">
    <source>
        <dbReference type="ARBA" id="ARBA00004141"/>
    </source>
</evidence>
<evidence type="ECO:0000259" key="10">
    <source>
        <dbReference type="SMART" id="SM01205"/>
    </source>
</evidence>
<evidence type="ECO:0000256" key="9">
    <source>
        <dbReference type="ARBA" id="ARBA00047777"/>
    </source>
</evidence>